<reference evidence="2 3" key="1">
    <citation type="submission" date="2016-10" db="EMBL/GenBank/DDBJ databases">
        <title>Genome sequence of the ascomycete fungus Penicillium subrubescens.</title>
        <authorList>
            <person name="De Vries R.P."/>
            <person name="Peng M."/>
            <person name="Dilokpimol A."/>
            <person name="Hilden K."/>
            <person name="Makela M.R."/>
            <person name="Grigoriev I."/>
            <person name="Riley R."/>
            <person name="Granchi Z."/>
        </authorList>
    </citation>
    <scope>NUCLEOTIDE SEQUENCE [LARGE SCALE GENOMIC DNA]</scope>
    <source>
        <strain evidence="2 3">CBS 132785</strain>
    </source>
</reference>
<accession>A0A1Q5UIF5</accession>
<protein>
    <submittedName>
        <fullName evidence="2">Uncharacterized protein</fullName>
    </submittedName>
</protein>
<dbReference type="EMBL" id="MNBE01000228">
    <property type="protein sequence ID" value="OKP12268.1"/>
    <property type="molecule type" value="Genomic_DNA"/>
</dbReference>
<evidence type="ECO:0000256" key="1">
    <source>
        <dbReference type="SAM" id="MobiDB-lite"/>
    </source>
</evidence>
<comment type="caution">
    <text evidence="2">The sequence shown here is derived from an EMBL/GenBank/DDBJ whole genome shotgun (WGS) entry which is preliminary data.</text>
</comment>
<gene>
    <name evidence="2" type="ORF">PENSUB_2004</name>
</gene>
<sequence>MVSSSSPIPNSGKVANNGNKSMQEQTPRPLQMRLWIMFDELHYFMTRELAE</sequence>
<dbReference type="Proteomes" id="UP000186955">
    <property type="component" value="Unassembled WGS sequence"/>
</dbReference>
<keyword evidence="3" id="KW-1185">Reference proteome</keyword>
<proteinExistence type="predicted"/>
<evidence type="ECO:0000313" key="3">
    <source>
        <dbReference type="Proteomes" id="UP000186955"/>
    </source>
</evidence>
<evidence type="ECO:0000313" key="2">
    <source>
        <dbReference type="EMBL" id="OKP12268.1"/>
    </source>
</evidence>
<name>A0A1Q5UIF5_9EURO</name>
<dbReference type="AlphaFoldDB" id="A0A1Q5UIF5"/>
<feature type="region of interest" description="Disordered" evidence="1">
    <location>
        <begin position="1"/>
        <end position="26"/>
    </location>
</feature>
<organism evidence="2 3">
    <name type="scientific">Penicillium subrubescens</name>
    <dbReference type="NCBI Taxonomy" id="1316194"/>
    <lineage>
        <taxon>Eukaryota</taxon>
        <taxon>Fungi</taxon>
        <taxon>Dikarya</taxon>
        <taxon>Ascomycota</taxon>
        <taxon>Pezizomycotina</taxon>
        <taxon>Eurotiomycetes</taxon>
        <taxon>Eurotiomycetidae</taxon>
        <taxon>Eurotiales</taxon>
        <taxon>Aspergillaceae</taxon>
        <taxon>Penicillium</taxon>
    </lineage>
</organism>